<dbReference type="SUPFAM" id="SSF56645">
    <property type="entry name" value="Acyl-CoA dehydrogenase NM domain-like"/>
    <property type="match status" value="1"/>
</dbReference>
<dbReference type="InterPro" id="IPR009100">
    <property type="entry name" value="AcylCoA_DH/oxidase_NM_dom_sf"/>
</dbReference>
<dbReference type="InterPro" id="IPR013786">
    <property type="entry name" value="AcylCoA_DH/ox_N"/>
</dbReference>
<feature type="domain" description="Acyl-CoA dehydrogenase/oxidase N-terminal" evidence="2">
    <location>
        <begin position="16"/>
        <end position="108"/>
    </location>
</feature>
<dbReference type="InterPro" id="IPR036250">
    <property type="entry name" value="AcylCo_DH-like_C"/>
</dbReference>
<dbReference type="PIRSF" id="PIRSF016578">
    <property type="entry name" value="HsaA"/>
    <property type="match status" value="1"/>
</dbReference>
<dbReference type="InterPro" id="IPR013107">
    <property type="entry name" value="Acyl-CoA_DH_C"/>
</dbReference>
<feature type="domain" description="Acyl-CoA dehydrogenase C-terminal" evidence="3">
    <location>
        <begin position="244"/>
        <end position="379"/>
    </location>
</feature>
<dbReference type="PANTHER" id="PTHR43884">
    <property type="entry name" value="ACYL-COA DEHYDROGENASE"/>
    <property type="match status" value="1"/>
</dbReference>
<evidence type="ECO:0000259" key="2">
    <source>
        <dbReference type="Pfam" id="PF02771"/>
    </source>
</evidence>
<dbReference type="RefSeq" id="WP_201654997.1">
    <property type="nucleotide sequence ID" value="NZ_JAEQNC010000003.1"/>
</dbReference>
<dbReference type="GO" id="GO:0004497">
    <property type="term" value="F:monooxygenase activity"/>
    <property type="evidence" value="ECO:0007669"/>
    <property type="project" value="UniProtKB-KW"/>
</dbReference>
<dbReference type="Gene3D" id="1.20.140.10">
    <property type="entry name" value="Butyryl-CoA Dehydrogenase, subunit A, domain 3"/>
    <property type="match status" value="1"/>
</dbReference>
<evidence type="ECO:0000259" key="3">
    <source>
        <dbReference type="Pfam" id="PF08028"/>
    </source>
</evidence>
<keyword evidence="5" id="KW-1185">Reference proteome</keyword>
<dbReference type="Proteomes" id="UP000633219">
    <property type="component" value="Unassembled WGS sequence"/>
</dbReference>
<dbReference type="GO" id="GO:0008470">
    <property type="term" value="F:3-methylbutanoyl-CoA dehydrogenase activity"/>
    <property type="evidence" value="ECO:0007669"/>
    <property type="project" value="TreeGrafter"/>
</dbReference>
<reference evidence="4" key="1">
    <citation type="submission" date="2021-01" db="EMBL/GenBank/DDBJ databases">
        <title>Rhizobium sp. strain KVB221 16S ribosomal RNA gene Genome sequencing and assembly.</title>
        <authorList>
            <person name="Kang M."/>
        </authorList>
    </citation>
    <scope>NUCLEOTIDE SEQUENCE</scope>
    <source>
        <strain evidence="4">KVB221</strain>
    </source>
</reference>
<dbReference type="AlphaFoldDB" id="A0A937CK20"/>
<accession>A0A937CK20</accession>
<keyword evidence="1" id="KW-0560">Oxidoreductase</keyword>
<dbReference type="Pfam" id="PF08028">
    <property type="entry name" value="Acyl-CoA_dh_2"/>
    <property type="match status" value="1"/>
</dbReference>
<dbReference type="Gene3D" id="2.40.110.10">
    <property type="entry name" value="Butyryl-CoA Dehydrogenase, subunit A, domain 2"/>
    <property type="match status" value="1"/>
</dbReference>
<comment type="caution">
    <text evidence="4">The sequence shown here is derived from an EMBL/GenBank/DDBJ whole genome shotgun (WGS) entry which is preliminary data.</text>
</comment>
<dbReference type="InterPro" id="IPR046373">
    <property type="entry name" value="Acyl-CoA_Oxase/DH_mid-dom_sf"/>
</dbReference>
<dbReference type="PANTHER" id="PTHR43884:SF12">
    <property type="entry name" value="ISOVALERYL-COA DEHYDROGENASE, MITOCHONDRIAL-RELATED"/>
    <property type="match status" value="1"/>
</dbReference>
<dbReference type="GO" id="GO:0050660">
    <property type="term" value="F:flavin adenine dinucleotide binding"/>
    <property type="evidence" value="ECO:0007669"/>
    <property type="project" value="InterPro"/>
</dbReference>
<protein>
    <submittedName>
        <fullName evidence="4">Monooxygenase</fullName>
    </submittedName>
</protein>
<gene>
    <name evidence="4" type="ORF">JJB09_06665</name>
</gene>
<dbReference type="EMBL" id="JAEQNC010000003">
    <property type="protein sequence ID" value="MBL0371705.1"/>
    <property type="molecule type" value="Genomic_DNA"/>
</dbReference>
<dbReference type="GO" id="GO:0006552">
    <property type="term" value="P:L-leucine catabolic process"/>
    <property type="evidence" value="ECO:0007669"/>
    <property type="project" value="TreeGrafter"/>
</dbReference>
<evidence type="ECO:0000313" key="4">
    <source>
        <dbReference type="EMBL" id="MBL0371705.1"/>
    </source>
</evidence>
<dbReference type="SUPFAM" id="SSF47203">
    <property type="entry name" value="Acyl-CoA dehydrogenase C-terminal domain-like"/>
    <property type="match status" value="1"/>
</dbReference>
<keyword evidence="4" id="KW-0503">Monooxygenase</keyword>
<dbReference type="Pfam" id="PF02771">
    <property type="entry name" value="Acyl-CoA_dh_N"/>
    <property type="match status" value="1"/>
</dbReference>
<dbReference type="InterPro" id="IPR037069">
    <property type="entry name" value="AcylCoA_DH/ox_N_sf"/>
</dbReference>
<evidence type="ECO:0000256" key="1">
    <source>
        <dbReference type="ARBA" id="ARBA00023002"/>
    </source>
</evidence>
<name>A0A937CK20_9HYPH</name>
<evidence type="ECO:0000313" key="5">
    <source>
        <dbReference type="Proteomes" id="UP000633219"/>
    </source>
</evidence>
<organism evidence="4 5">
    <name type="scientific">Rhizobium setariae</name>
    <dbReference type="NCBI Taxonomy" id="2801340"/>
    <lineage>
        <taxon>Bacteria</taxon>
        <taxon>Pseudomonadati</taxon>
        <taxon>Pseudomonadota</taxon>
        <taxon>Alphaproteobacteria</taxon>
        <taxon>Hyphomicrobiales</taxon>
        <taxon>Rhizobiaceae</taxon>
        <taxon>Rhizobium/Agrobacterium group</taxon>
        <taxon>Rhizobium</taxon>
    </lineage>
</organism>
<dbReference type="Gene3D" id="1.10.540.10">
    <property type="entry name" value="Acyl-CoA dehydrogenase/oxidase, N-terminal domain"/>
    <property type="match status" value="1"/>
</dbReference>
<sequence length="410" mass="44616">MTQIELGWGAGPGDDYETIADRFRPIFAEIARDANERELNRTLPFEQIRLLKEAGFGALRLPKDEGGLGVTLPQFFNLLVELSEADSNVTQALRAHFGFAEDILNSHDPVRRRVWTARIGRGEIVGSAWSEVGPGAGLDRFATHVSGSNGHQVLNGAKYYTTGSLYADWIDVGASNVQGEGVSVAVRRHADGVDIVDDWDGFGQVLTASGTTTFTNVAVTDDDIVIDEERFRYSSAFYQLYHLATLAGIGRAITNDVAKAVAERRRSYSHAAATRSSQDPQVLQVVGRIRGAAYSAGAIVLQAANALQRAFDTRFVNDPDSEEKANAIAELETAQAQTVVSDLVLQSSTLLFDALGASATKKPAGLDRHWRNARTLSSHNPRIYKDRIIGDFAVNGTPPPYQWRIGQSPT</sequence>
<proteinExistence type="predicted"/>